<dbReference type="Proteomes" id="UP001295423">
    <property type="component" value="Unassembled WGS sequence"/>
</dbReference>
<name>A0AAD2GCT3_9STRA</name>
<evidence type="ECO:0000313" key="4">
    <source>
        <dbReference type="EMBL" id="CAJ1969936.1"/>
    </source>
</evidence>
<keyword evidence="5" id="KW-1185">Reference proteome</keyword>
<sequence>MSRLVAAIVAAISLPAHAFHSMTPVPRIALKDFDAESSYQDRPLIIETGLDVEPLCDNLMERVAGQIITLQQTKRIYKKPKTTNTKNEYKPKSKKKQHRAAKQDKSKETVEKETKLYNLSMGQAIDLVMSQSNHDNSLFSFCEGLLDDLDTSEGVVDYSGKFALGKQNVDWFDLFPPHIQPSDCVILAGEGASSTLHRDPFEWTGTSLCLEGTKVWRFLEPHDSSAPDEAGVDSVDKLLKSYRLPSTAWEEGETFLSAGWQSDFNLYERRHESIPSARELGESGEEGHHQQLEEIAQNLSLLKPNFDSSKCSCWTVVQKPGDLLLIPAHWWHQTYALEPSLAVSSQRCVSKLDAARVIEHILSATDTMDEAPDALLQRDYSDLQAEKEIQEVIDALFDHLDSTLSVWDGEGGGER</sequence>
<dbReference type="InterPro" id="IPR050910">
    <property type="entry name" value="JMJD6_ArgDemeth/LysHydrox"/>
</dbReference>
<dbReference type="Gene3D" id="2.60.120.650">
    <property type="entry name" value="Cupin"/>
    <property type="match status" value="1"/>
</dbReference>
<dbReference type="Pfam" id="PF13621">
    <property type="entry name" value="Cupin_8"/>
    <property type="match status" value="1"/>
</dbReference>
<evidence type="ECO:0000313" key="5">
    <source>
        <dbReference type="Proteomes" id="UP001295423"/>
    </source>
</evidence>
<proteinExistence type="predicted"/>
<evidence type="ECO:0000256" key="2">
    <source>
        <dbReference type="SAM" id="SignalP"/>
    </source>
</evidence>
<dbReference type="SUPFAM" id="SSF51197">
    <property type="entry name" value="Clavaminate synthase-like"/>
    <property type="match status" value="1"/>
</dbReference>
<dbReference type="GO" id="GO:0005634">
    <property type="term" value="C:nucleus"/>
    <property type="evidence" value="ECO:0007669"/>
    <property type="project" value="TreeGrafter"/>
</dbReference>
<reference evidence="4" key="1">
    <citation type="submission" date="2023-08" db="EMBL/GenBank/DDBJ databases">
        <authorList>
            <person name="Audoor S."/>
            <person name="Bilcke G."/>
        </authorList>
    </citation>
    <scope>NUCLEOTIDE SEQUENCE</scope>
</reference>
<dbReference type="AlphaFoldDB" id="A0AAD2GCT3"/>
<protein>
    <recommendedName>
        <fullName evidence="3">JmjC domain-containing protein</fullName>
    </recommendedName>
</protein>
<keyword evidence="2" id="KW-0732">Signal</keyword>
<evidence type="ECO:0000259" key="3">
    <source>
        <dbReference type="PROSITE" id="PS51184"/>
    </source>
</evidence>
<feature type="domain" description="JmjC" evidence="3">
    <location>
        <begin position="157"/>
        <end position="364"/>
    </location>
</feature>
<feature type="signal peptide" evidence="2">
    <location>
        <begin position="1"/>
        <end position="18"/>
    </location>
</feature>
<evidence type="ECO:0000256" key="1">
    <source>
        <dbReference type="SAM" id="MobiDB-lite"/>
    </source>
</evidence>
<accession>A0AAD2GCT3</accession>
<dbReference type="PROSITE" id="PS51184">
    <property type="entry name" value="JMJC"/>
    <property type="match status" value="1"/>
</dbReference>
<comment type="caution">
    <text evidence="4">The sequence shown here is derived from an EMBL/GenBank/DDBJ whole genome shotgun (WGS) entry which is preliminary data.</text>
</comment>
<dbReference type="InterPro" id="IPR041667">
    <property type="entry name" value="Cupin_8"/>
</dbReference>
<dbReference type="PANTHER" id="PTHR12480">
    <property type="entry name" value="ARGININE DEMETHYLASE AND LYSYL-HYDROXYLASE JMJD"/>
    <property type="match status" value="1"/>
</dbReference>
<gene>
    <name evidence="4" type="ORF">CYCCA115_LOCUS23961</name>
</gene>
<feature type="chain" id="PRO_5042121758" description="JmjC domain-containing protein" evidence="2">
    <location>
        <begin position="19"/>
        <end position="415"/>
    </location>
</feature>
<dbReference type="InterPro" id="IPR003347">
    <property type="entry name" value="JmjC_dom"/>
</dbReference>
<dbReference type="GO" id="GO:0000987">
    <property type="term" value="F:cis-regulatory region sequence-specific DNA binding"/>
    <property type="evidence" value="ECO:0007669"/>
    <property type="project" value="TreeGrafter"/>
</dbReference>
<feature type="region of interest" description="Disordered" evidence="1">
    <location>
        <begin position="79"/>
        <end position="109"/>
    </location>
</feature>
<organism evidence="4 5">
    <name type="scientific">Cylindrotheca closterium</name>
    <dbReference type="NCBI Taxonomy" id="2856"/>
    <lineage>
        <taxon>Eukaryota</taxon>
        <taxon>Sar</taxon>
        <taxon>Stramenopiles</taxon>
        <taxon>Ochrophyta</taxon>
        <taxon>Bacillariophyta</taxon>
        <taxon>Bacillariophyceae</taxon>
        <taxon>Bacillariophycidae</taxon>
        <taxon>Bacillariales</taxon>
        <taxon>Bacillariaceae</taxon>
        <taxon>Cylindrotheca</taxon>
    </lineage>
</organism>
<dbReference type="EMBL" id="CAKOGP040002436">
    <property type="protein sequence ID" value="CAJ1969936.1"/>
    <property type="molecule type" value="Genomic_DNA"/>
</dbReference>
<dbReference type="PANTHER" id="PTHR12480:SF21">
    <property type="entry name" value="JMJC DOMAIN-CONTAINING PROTEIN 8"/>
    <property type="match status" value="1"/>
</dbReference>